<sequence length="248" mass="28558">MSLFQTIMGRNVDLNESEARLLASFEQTSTTVKKHELLWRARSRVDELFILERGWACTIRYTPDGEQQIIELLLPGDIVGLREFTFRRHVTEASMITLGRVQPFPHENVVDIVAASTPLAIALFANINRQEALLTERMLISLHRSARSQVLHFMLETFNRLEKVLDVELASFEFPVSQRLLGNILGLSPVHINRILKALEQDRVLKKHRDHIEVYDPPRLIAEAEFDADHLLSDEINGLKERLAQLRH</sequence>
<accession>A0ABT6UX65</accession>
<dbReference type="InterPro" id="IPR014710">
    <property type="entry name" value="RmlC-like_jellyroll"/>
</dbReference>
<dbReference type="EMBL" id="JASCQP010000018">
    <property type="protein sequence ID" value="MDI5890562.1"/>
    <property type="molecule type" value="Genomic_DNA"/>
</dbReference>
<dbReference type="Pfam" id="PF00027">
    <property type="entry name" value="cNMP_binding"/>
    <property type="match status" value="1"/>
</dbReference>
<dbReference type="SMART" id="SM00100">
    <property type="entry name" value="cNMP"/>
    <property type="match status" value="1"/>
</dbReference>
<keyword evidence="6" id="KW-1185">Reference proteome</keyword>
<evidence type="ECO:0000256" key="3">
    <source>
        <dbReference type="ARBA" id="ARBA00023163"/>
    </source>
</evidence>
<dbReference type="Proteomes" id="UP001225957">
    <property type="component" value="Unassembled WGS sequence"/>
</dbReference>
<dbReference type="PROSITE" id="PS51063">
    <property type="entry name" value="HTH_CRP_2"/>
    <property type="match status" value="1"/>
</dbReference>
<organism evidence="5 6">
    <name type="scientific">Halomonas rhizosphaerae</name>
    <dbReference type="NCBI Taxonomy" id="3043296"/>
    <lineage>
        <taxon>Bacteria</taxon>
        <taxon>Pseudomonadati</taxon>
        <taxon>Pseudomonadota</taxon>
        <taxon>Gammaproteobacteria</taxon>
        <taxon>Oceanospirillales</taxon>
        <taxon>Halomonadaceae</taxon>
        <taxon>Halomonas</taxon>
    </lineage>
</organism>
<dbReference type="Pfam" id="PF13545">
    <property type="entry name" value="HTH_Crp_2"/>
    <property type="match status" value="1"/>
</dbReference>
<gene>
    <name evidence="5" type="ORF">QLQ83_05600</name>
</gene>
<dbReference type="CDD" id="cd00038">
    <property type="entry name" value="CAP_ED"/>
    <property type="match status" value="1"/>
</dbReference>
<name>A0ABT6UX65_9GAMM</name>
<reference evidence="5 6" key="1">
    <citation type="submission" date="2023-04" db="EMBL/GenBank/DDBJ databases">
        <title>Halomonas strains isolated from rhizosphere soil.</title>
        <authorList>
            <person name="Xu L."/>
            <person name="Sun J.-Q."/>
        </authorList>
    </citation>
    <scope>NUCLEOTIDE SEQUENCE [LARGE SCALE GENOMIC DNA]</scope>
    <source>
        <strain evidence="5 6">LR5S20</strain>
    </source>
</reference>
<protein>
    <submittedName>
        <fullName evidence="5">Crp/Fnr family transcriptional regulator</fullName>
    </submittedName>
</protein>
<evidence type="ECO:0000313" key="5">
    <source>
        <dbReference type="EMBL" id="MDI5890562.1"/>
    </source>
</evidence>
<evidence type="ECO:0000256" key="1">
    <source>
        <dbReference type="ARBA" id="ARBA00023015"/>
    </source>
</evidence>
<dbReference type="Gene3D" id="2.60.120.10">
    <property type="entry name" value="Jelly Rolls"/>
    <property type="match status" value="1"/>
</dbReference>
<comment type="caution">
    <text evidence="5">The sequence shown here is derived from an EMBL/GenBank/DDBJ whole genome shotgun (WGS) entry which is preliminary data.</text>
</comment>
<evidence type="ECO:0000313" key="6">
    <source>
        <dbReference type="Proteomes" id="UP001225957"/>
    </source>
</evidence>
<dbReference type="InterPro" id="IPR012318">
    <property type="entry name" value="HTH_CRP"/>
</dbReference>
<dbReference type="SUPFAM" id="SSF51206">
    <property type="entry name" value="cAMP-binding domain-like"/>
    <property type="match status" value="1"/>
</dbReference>
<evidence type="ECO:0000256" key="2">
    <source>
        <dbReference type="ARBA" id="ARBA00023125"/>
    </source>
</evidence>
<evidence type="ECO:0000259" key="4">
    <source>
        <dbReference type="PROSITE" id="PS51063"/>
    </source>
</evidence>
<dbReference type="InterPro" id="IPR000595">
    <property type="entry name" value="cNMP-bd_dom"/>
</dbReference>
<dbReference type="InterPro" id="IPR018490">
    <property type="entry name" value="cNMP-bd_dom_sf"/>
</dbReference>
<proteinExistence type="predicted"/>
<keyword evidence="2" id="KW-0238">DNA-binding</keyword>
<feature type="domain" description="HTH crp-type" evidence="4">
    <location>
        <begin position="144"/>
        <end position="218"/>
    </location>
</feature>
<keyword evidence="3" id="KW-0804">Transcription</keyword>
<dbReference type="RefSeq" id="WP_282734537.1">
    <property type="nucleotide sequence ID" value="NZ_JASCQP010000018.1"/>
</dbReference>
<dbReference type="SUPFAM" id="SSF46785">
    <property type="entry name" value="Winged helix' DNA-binding domain"/>
    <property type="match status" value="1"/>
</dbReference>
<keyword evidence="1" id="KW-0805">Transcription regulation</keyword>
<dbReference type="InterPro" id="IPR036390">
    <property type="entry name" value="WH_DNA-bd_sf"/>
</dbReference>
<dbReference type="SMART" id="SM00419">
    <property type="entry name" value="HTH_CRP"/>
    <property type="match status" value="1"/>
</dbReference>